<gene>
    <name evidence="9" type="ORF">I79_007768</name>
</gene>
<sequence>MLSAFTMVVGSVQAARLLHSALLHNKIRSPQSFFDTTPSGRILNRFSKDIYVIDEVLAPTILMLFNSFYTSISTLVVIVASTPLFIVVVLPLAVLYGFVQVPAWMGGTLHGAGGALEWAWSVYMHTAQGGRRF</sequence>
<dbReference type="AlphaFoldDB" id="G3HBE0"/>
<dbReference type="InterPro" id="IPR050173">
    <property type="entry name" value="ABC_transporter_C-like"/>
</dbReference>
<dbReference type="GO" id="GO:0140359">
    <property type="term" value="F:ABC-type transporter activity"/>
    <property type="evidence" value="ECO:0007669"/>
    <property type="project" value="InterPro"/>
</dbReference>
<evidence type="ECO:0000256" key="6">
    <source>
        <dbReference type="ARBA" id="ARBA00023136"/>
    </source>
</evidence>
<dbReference type="STRING" id="10029.G3HBE0"/>
<dbReference type="GO" id="GO:0016020">
    <property type="term" value="C:membrane"/>
    <property type="evidence" value="ECO:0007669"/>
    <property type="project" value="InterPro"/>
</dbReference>
<evidence type="ECO:0000256" key="1">
    <source>
        <dbReference type="ARBA" id="ARBA00022448"/>
    </source>
</evidence>
<evidence type="ECO:0000256" key="5">
    <source>
        <dbReference type="ARBA" id="ARBA00022989"/>
    </source>
</evidence>
<feature type="domain" description="ABC transmembrane type-1" evidence="8">
    <location>
        <begin position="1"/>
        <end position="101"/>
    </location>
</feature>
<evidence type="ECO:0000256" key="7">
    <source>
        <dbReference type="SAM" id="Phobius"/>
    </source>
</evidence>
<dbReference type="GO" id="GO:0005524">
    <property type="term" value="F:ATP binding"/>
    <property type="evidence" value="ECO:0007669"/>
    <property type="project" value="UniProtKB-KW"/>
</dbReference>
<evidence type="ECO:0000313" key="9">
    <source>
        <dbReference type="EMBL" id="EGW08274.1"/>
    </source>
</evidence>
<dbReference type="Pfam" id="PF00664">
    <property type="entry name" value="ABC_membrane"/>
    <property type="match status" value="1"/>
</dbReference>
<evidence type="ECO:0000256" key="3">
    <source>
        <dbReference type="ARBA" id="ARBA00022741"/>
    </source>
</evidence>
<dbReference type="PANTHER" id="PTHR24223">
    <property type="entry name" value="ATP-BINDING CASSETTE SUB-FAMILY C"/>
    <property type="match status" value="1"/>
</dbReference>
<dbReference type="SUPFAM" id="SSF90123">
    <property type="entry name" value="ABC transporter transmembrane region"/>
    <property type="match status" value="1"/>
</dbReference>
<keyword evidence="3" id="KW-0547">Nucleotide-binding</keyword>
<reference evidence="10" key="1">
    <citation type="journal article" date="2011" name="Nat. Biotechnol.">
        <title>The genomic sequence of the Chinese hamster ovary (CHO)-K1 cell line.</title>
        <authorList>
            <person name="Xu X."/>
            <person name="Nagarajan H."/>
            <person name="Lewis N.E."/>
            <person name="Pan S."/>
            <person name="Cai Z."/>
            <person name="Liu X."/>
            <person name="Chen W."/>
            <person name="Xie M."/>
            <person name="Wang W."/>
            <person name="Hammond S."/>
            <person name="Andersen M.R."/>
            <person name="Neff N."/>
            <person name="Passarelli B."/>
            <person name="Koh W."/>
            <person name="Fan H.C."/>
            <person name="Wang J."/>
            <person name="Gui Y."/>
            <person name="Lee K.H."/>
            <person name="Betenbaugh M.J."/>
            <person name="Quake S.R."/>
            <person name="Famili I."/>
            <person name="Palsson B.O."/>
            <person name="Wang J."/>
        </authorList>
    </citation>
    <scope>NUCLEOTIDE SEQUENCE [LARGE SCALE GENOMIC DNA]</scope>
    <source>
        <strain evidence="10">CHO K1 cell line</strain>
    </source>
</reference>
<evidence type="ECO:0000259" key="8">
    <source>
        <dbReference type="PROSITE" id="PS50929"/>
    </source>
</evidence>
<keyword evidence="5 7" id="KW-1133">Transmembrane helix</keyword>
<evidence type="ECO:0000313" key="10">
    <source>
        <dbReference type="Proteomes" id="UP000001075"/>
    </source>
</evidence>
<dbReference type="Proteomes" id="UP000001075">
    <property type="component" value="Unassembled WGS sequence"/>
</dbReference>
<evidence type="ECO:0000256" key="2">
    <source>
        <dbReference type="ARBA" id="ARBA00022692"/>
    </source>
</evidence>
<keyword evidence="1" id="KW-0813">Transport</keyword>
<dbReference type="PANTHER" id="PTHR24223:SF405">
    <property type="entry name" value="ATP-BINDING CASSETTE SUB-FAMILY C MEMBER 3"/>
    <property type="match status" value="1"/>
</dbReference>
<dbReference type="Gene3D" id="1.20.1560.10">
    <property type="entry name" value="ABC transporter type 1, transmembrane domain"/>
    <property type="match status" value="1"/>
</dbReference>
<evidence type="ECO:0000256" key="4">
    <source>
        <dbReference type="ARBA" id="ARBA00022840"/>
    </source>
</evidence>
<dbReference type="InParanoid" id="G3HBE0"/>
<dbReference type="InterPro" id="IPR011527">
    <property type="entry name" value="ABC1_TM_dom"/>
</dbReference>
<feature type="transmembrane region" description="Helical" evidence="7">
    <location>
        <begin position="72"/>
        <end position="99"/>
    </location>
</feature>
<organism evidence="9 10">
    <name type="scientific">Cricetulus griseus</name>
    <name type="common">Chinese hamster</name>
    <name type="synonym">Cricetulus barabensis griseus</name>
    <dbReference type="NCBI Taxonomy" id="10029"/>
    <lineage>
        <taxon>Eukaryota</taxon>
        <taxon>Metazoa</taxon>
        <taxon>Chordata</taxon>
        <taxon>Craniata</taxon>
        <taxon>Vertebrata</taxon>
        <taxon>Euteleostomi</taxon>
        <taxon>Mammalia</taxon>
        <taxon>Eutheria</taxon>
        <taxon>Euarchontoglires</taxon>
        <taxon>Glires</taxon>
        <taxon>Rodentia</taxon>
        <taxon>Myomorpha</taxon>
        <taxon>Muroidea</taxon>
        <taxon>Cricetidae</taxon>
        <taxon>Cricetinae</taxon>
        <taxon>Cricetulus</taxon>
    </lineage>
</organism>
<protein>
    <submittedName>
        <fullName evidence="9">Canalicular multispecific organic anion transporter 2</fullName>
    </submittedName>
</protein>
<name>G3HBE0_CRIGR</name>
<keyword evidence="4" id="KW-0067">ATP-binding</keyword>
<keyword evidence="6 7" id="KW-0472">Membrane</keyword>
<proteinExistence type="predicted"/>
<dbReference type="PROSITE" id="PS50929">
    <property type="entry name" value="ABC_TM1F"/>
    <property type="match status" value="1"/>
</dbReference>
<accession>G3HBE0</accession>
<keyword evidence="2 7" id="KW-0812">Transmembrane</keyword>
<dbReference type="InterPro" id="IPR036640">
    <property type="entry name" value="ABC1_TM_sf"/>
</dbReference>
<dbReference type="EMBL" id="JH000267">
    <property type="protein sequence ID" value="EGW08274.1"/>
    <property type="molecule type" value="Genomic_DNA"/>
</dbReference>